<evidence type="ECO:0000256" key="2">
    <source>
        <dbReference type="ARBA" id="ARBA00022679"/>
    </source>
</evidence>
<dbReference type="GO" id="GO:0009244">
    <property type="term" value="P:lipopolysaccharide core region biosynthetic process"/>
    <property type="evidence" value="ECO:0007669"/>
    <property type="project" value="TreeGrafter"/>
</dbReference>
<evidence type="ECO:0008006" key="4">
    <source>
        <dbReference type="Google" id="ProtNLM"/>
    </source>
</evidence>
<dbReference type="PANTHER" id="PTHR30160">
    <property type="entry name" value="TETRAACYLDISACCHARIDE 4'-KINASE-RELATED"/>
    <property type="match status" value="1"/>
</dbReference>
<dbReference type="GO" id="GO:0005829">
    <property type="term" value="C:cytosol"/>
    <property type="evidence" value="ECO:0007669"/>
    <property type="project" value="TreeGrafter"/>
</dbReference>
<dbReference type="Pfam" id="PF01075">
    <property type="entry name" value="Glyco_transf_9"/>
    <property type="match status" value="1"/>
</dbReference>
<protein>
    <recommendedName>
        <fullName evidence="4">ADP-heptose--lipooligosaccharide heptosyltransferase II</fullName>
    </recommendedName>
</protein>
<dbReference type="InterPro" id="IPR051199">
    <property type="entry name" value="LPS_LOS_Heptosyltrfase"/>
</dbReference>
<keyword evidence="2" id="KW-0808">Transferase</keyword>
<dbReference type="SUPFAM" id="SSF53756">
    <property type="entry name" value="UDP-Glycosyltransferase/glycogen phosphorylase"/>
    <property type="match status" value="1"/>
</dbReference>
<feature type="non-terminal residue" evidence="3">
    <location>
        <position position="1"/>
    </location>
</feature>
<accession>A0A3B1CJ90</accession>
<name>A0A3B1CJ90_9ZZZZ</name>
<dbReference type="InterPro" id="IPR002201">
    <property type="entry name" value="Glyco_trans_9"/>
</dbReference>
<evidence type="ECO:0000256" key="1">
    <source>
        <dbReference type="ARBA" id="ARBA00022676"/>
    </source>
</evidence>
<reference evidence="3" key="1">
    <citation type="submission" date="2018-06" db="EMBL/GenBank/DDBJ databases">
        <authorList>
            <person name="Zhirakovskaya E."/>
        </authorList>
    </citation>
    <scope>NUCLEOTIDE SEQUENCE</scope>
</reference>
<keyword evidence="1" id="KW-0328">Glycosyltransferase</keyword>
<dbReference type="GO" id="GO:0008713">
    <property type="term" value="F:ADP-heptose-lipopolysaccharide heptosyltransferase activity"/>
    <property type="evidence" value="ECO:0007669"/>
    <property type="project" value="TreeGrafter"/>
</dbReference>
<dbReference type="CDD" id="cd03789">
    <property type="entry name" value="GT9_LPS_heptosyltransferase"/>
    <property type="match status" value="1"/>
</dbReference>
<dbReference type="AlphaFoldDB" id="A0A3B1CJ90"/>
<dbReference type="EMBL" id="UOGG01000057">
    <property type="protein sequence ID" value="VAX28302.1"/>
    <property type="molecule type" value="Genomic_DNA"/>
</dbReference>
<proteinExistence type="predicted"/>
<organism evidence="3">
    <name type="scientific">hydrothermal vent metagenome</name>
    <dbReference type="NCBI Taxonomy" id="652676"/>
    <lineage>
        <taxon>unclassified sequences</taxon>
        <taxon>metagenomes</taxon>
        <taxon>ecological metagenomes</taxon>
    </lineage>
</organism>
<sequence>AIDMHEGTRGAIMCFVTQARLRVGHKLARRSFLYNVKLEIKDLQPKFPVDYQVALIKKLGASFDQVTPAVHLSETSRKNARQILQEKGVSPDEPYCVIHPGTRKIYNQWQYEKFAQLVSILSSRYKLQVILTGGPGEEDQSQAVIEKIKDAPFAFIMADLQELAVITEGAEFAVCHNGGYMHLSSVLKTPVIALYGSVHPRVWRPLGARDVVVYKQLECSPCNHKTRKKECYRGDAECKEIITVEDILEGVEKILAANTGSKI</sequence>
<dbReference type="Gene3D" id="3.40.50.2000">
    <property type="entry name" value="Glycogen Phosphorylase B"/>
    <property type="match status" value="2"/>
</dbReference>
<gene>
    <name evidence="3" type="ORF">MNBD_NITROSPINAE05-323</name>
</gene>
<evidence type="ECO:0000313" key="3">
    <source>
        <dbReference type="EMBL" id="VAX28302.1"/>
    </source>
</evidence>